<dbReference type="AlphaFoldDB" id="A0A1H6X9P3"/>
<sequence length="180" mass="20371">MMSNIDFRNLNYLLDGNQIQQRIFTVLKQYKVMELLDRYDPVLIGTFPIDIAIEGSDLDIACCYKDKAEFVSTVHTAFGKEVGFELAEVTIGGIDTVVVNFDVVEFPIELFAQAIPVIEQNGYRHMLIEYAILKDKGEAFRQEIVKLKKAGVKTEPAFVQLLGLDGNPYDSLLNYSIRHS</sequence>
<dbReference type="RefSeq" id="WP_244154523.1">
    <property type="nucleotide sequence ID" value="NZ_FNYS01000017.1"/>
</dbReference>
<dbReference type="Pfam" id="PF14091">
    <property type="entry name" value="DUF4269"/>
    <property type="match status" value="1"/>
</dbReference>
<organism evidence="1 2">
    <name type="scientific">Myroides marinus</name>
    <dbReference type="NCBI Taxonomy" id="703342"/>
    <lineage>
        <taxon>Bacteria</taxon>
        <taxon>Pseudomonadati</taxon>
        <taxon>Bacteroidota</taxon>
        <taxon>Flavobacteriia</taxon>
        <taxon>Flavobacteriales</taxon>
        <taxon>Flavobacteriaceae</taxon>
        <taxon>Myroides</taxon>
    </lineage>
</organism>
<dbReference type="InterPro" id="IPR025365">
    <property type="entry name" value="DUF4269"/>
</dbReference>
<evidence type="ECO:0008006" key="3">
    <source>
        <dbReference type="Google" id="ProtNLM"/>
    </source>
</evidence>
<accession>A0A1H6X9P3</accession>
<evidence type="ECO:0000313" key="2">
    <source>
        <dbReference type="Proteomes" id="UP000183077"/>
    </source>
</evidence>
<reference evidence="1 2" key="1">
    <citation type="submission" date="2016-10" db="EMBL/GenBank/DDBJ databases">
        <authorList>
            <person name="de Groot N.N."/>
        </authorList>
    </citation>
    <scope>NUCLEOTIDE SEQUENCE [LARGE SCALE GENOMIC DNA]</scope>
    <source>
        <strain evidence="1 2">DSM 23048</strain>
    </source>
</reference>
<dbReference type="GeneID" id="82258062"/>
<evidence type="ECO:0000313" key="1">
    <source>
        <dbReference type="EMBL" id="SEJ21532.1"/>
    </source>
</evidence>
<dbReference type="EMBL" id="FNYS01000017">
    <property type="protein sequence ID" value="SEJ21532.1"/>
    <property type="molecule type" value="Genomic_DNA"/>
</dbReference>
<protein>
    <recommendedName>
        <fullName evidence="3">DUF4269 domain-containing protein</fullName>
    </recommendedName>
</protein>
<name>A0A1H6X9P3_9FLAO</name>
<dbReference type="Proteomes" id="UP000183077">
    <property type="component" value="Unassembled WGS sequence"/>
</dbReference>
<proteinExistence type="predicted"/>
<gene>
    <name evidence="1" type="ORF">SAMN04488018_11710</name>
</gene>